<protein>
    <recommendedName>
        <fullName evidence="3">SprT-like domain-containing protein</fullName>
    </recommendedName>
</protein>
<accession>A0AB34KBS1</accession>
<name>A0AB34KBS1_9PEZI</name>
<evidence type="ECO:0000313" key="2">
    <source>
        <dbReference type="Proteomes" id="UP000803884"/>
    </source>
</evidence>
<evidence type="ECO:0008006" key="3">
    <source>
        <dbReference type="Google" id="ProtNLM"/>
    </source>
</evidence>
<dbReference type="AlphaFoldDB" id="A0AB34KBS1"/>
<dbReference type="Proteomes" id="UP000803884">
    <property type="component" value="Unassembled WGS sequence"/>
</dbReference>
<gene>
    <name evidence="1" type="ORF">WHR41_08687</name>
</gene>
<keyword evidence="2" id="KW-1185">Reference proteome</keyword>
<dbReference type="RefSeq" id="XP_069225674.1">
    <property type="nucleotide sequence ID" value="XM_069377291.1"/>
</dbReference>
<sequence>MVLSKRVTFHVGTRYLRPKWLGSATPKAPVPGQWGMGSMISIHQRLHDEAKPTRGGDRGELALLRLRLVDTLLHEMAHAAVHHVVGFNSTEDFFEESLVAEAGFEYTQRMFGLHPAIFPDHLDRSYWSQWQTRNFLSPEAYPLAWKCRDARKLPEQTKGIEMDPNHAIMLLDDGFWRCAGDPSFKVIPQDLLRPELRHIFDTTPKTFREWCLREMGISPKAPDADEEIVRPMATREPMVCYRQPAAYTHRDLEFDEAIPDNSGKTAVKT</sequence>
<reference evidence="1 2" key="1">
    <citation type="journal article" date="2020" name="Microbiol. Resour. Announc.">
        <title>Draft Genome Sequence of a Cladosporium Species Isolated from the Mesophotic Ascidian Didemnum maculosum.</title>
        <authorList>
            <person name="Gioti A."/>
            <person name="Siaperas R."/>
            <person name="Nikolaivits E."/>
            <person name="Le Goff G."/>
            <person name="Ouazzani J."/>
            <person name="Kotoulas G."/>
            <person name="Topakas E."/>
        </authorList>
    </citation>
    <scope>NUCLEOTIDE SEQUENCE [LARGE SCALE GENOMIC DNA]</scope>
    <source>
        <strain evidence="1 2">TM138-S3</strain>
    </source>
</reference>
<dbReference type="GeneID" id="96010129"/>
<organism evidence="1 2">
    <name type="scientific">Cladosporium halotolerans</name>
    <dbReference type="NCBI Taxonomy" id="1052096"/>
    <lineage>
        <taxon>Eukaryota</taxon>
        <taxon>Fungi</taxon>
        <taxon>Dikarya</taxon>
        <taxon>Ascomycota</taxon>
        <taxon>Pezizomycotina</taxon>
        <taxon>Dothideomycetes</taxon>
        <taxon>Dothideomycetidae</taxon>
        <taxon>Cladosporiales</taxon>
        <taxon>Cladosporiaceae</taxon>
        <taxon>Cladosporium</taxon>
    </lineage>
</organism>
<evidence type="ECO:0000313" key="1">
    <source>
        <dbReference type="EMBL" id="KAL1582567.1"/>
    </source>
</evidence>
<comment type="caution">
    <text evidence="1">The sequence shown here is derived from an EMBL/GenBank/DDBJ whole genome shotgun (WGS) entry which is preliminary data.</text>
</comment>
<dbReference type="EMBL" id="JAAQHG020000048">
    <property type="protein sequence ID" value="KAL1582567.1"/>
    <property type="molecule type" value="Genomic_DNA"/>
</dbReference>
<proteinExistence type="predicted"/>